<protein>
    <submittedName>
        <fullName evidence="2">Uncharacterized protein</fullName>
    </submittedName>
</protein>
<keyword evidence="3" id="KW-1185">Reference proteome</keyword>
<comment type="caution">
    <text evidence="2">The sequence shown here is derived from an EMBL/GenBank/DDBJ whole genome shotgun (WGS) entry which is preliminary data.</text>
</comment>
<dbReference type="Proteomes" id="UP001295794">
    <property type="component" value="Unassembled WGS sequence"/>
</dbReference>
<dbReference type="AlphaFoldDB" id="A0AAD2GZE8"/>
<evidence type="ECO:0000313" key="2">
    <source>
        <dbReference type="EMBL" id="CAK5266954.1"/>
    </source>
</evidence>
<organism evidence="2 3">
    <name type="scientific">Mycena citricolor</name>
    <dbReference type="NCBI Taxonomy" id="2018698"/>
    <lineage>
        <taxon>Eukaryota</taxon>
        <taxon>Fungi</taxon>
        <taxon>Dikarya</taxon>
        <taxon>Basidiomycota</taxon>
        <taxon>Agaricomycotina</taxon>
        <taxon>Agaricomycetes</taxon>
        <taxon>Agaricomycetidae</taxon>
        <taxon>Agaricales</taxon>
        <taxon>Marasmiineae</taxon>
        <taxon>Mycenaceae</taxon>
        <taxon>Mycena</taxon>
    </lineage>
</organism>
<feature type="region of interest" description="Disordered" evidence="1">
    <location>
        <begin position="1"/>
        <end position="20"/>
    </location>
</feature>
<reference evidence="2" key="1">
    <citation type="submission" date="2023-11" db="EMBL/GenBank/DDBJ databases">
        <authorList>
            <person name="De Vega J J."/>
            <person name="De Vega J J."/>
        </authorList>
    </citation>
    <scope>NUCLEOTIDE SEQUENCE</scope>
</reference>
<evidence type="ECO:0000256" key="1">
    <source>
        <dbReference type="SAM" id="MobiDB-lite"/>
    </source>
</evidence>
<proteinExistence type="predicted"/>
<dbReference type="EMBL" id="CAVNYO010000111">
    <property type="protein sequence ID" value="CAK5266954.1"/>
    <property type="molecule type" value="Genomic_DNA"/>
</dbReference>
<feature type="region of interest" description="Disordered" evidence="1">
    <location>
        <begin position="64"/>
        <end position="91"/>
    </location>
</feature>
<evidence type="ECO:0000313" key="3">
    <source>
        <dbReference type="Proteomes" id="UP001295794"/>
    </source>
</evidence>
<name>A0AAD2GZE8_9AGAR</name>
<feature type="compositionally biased region" description="Basic and acidic residues" evidence="1">
    <location>
        <begin position="68"/>
        <end position="79"/>
    </location>
</feature>
<sequence length="240" mass="26335">MQNLSLNESSAALRVRRESPTSTPVHDITLQLKAQLVSFEPCLRCLSTIHRLIVISCPRLLGSISRPSRSESSELEARPGAHPPMGAQTFPVNELSHKTHSYSISIVPWPDRAERPYSVVAGISKHSPGAPSDTYLLCLDTGSATRLRRFRNEERALRDSIPQARGNDIPSMENVHCDAMDALGLFVTSRPRNGEQSSTSHAKCGCGNGWLPLCDRGSLGGEGHLLSFSFHGMRFDCFRA</sequence>
<feature type="compositionally biased region" description="Polar residues" evidence="1">
    <location>
        <begin position="1"/>
        <end position="10"/>
    </location>
</feature>
<accession>A0AAD2GZE8</accession>
<gene>
    <name evidence="2" type="ORF">MYCIT1_LOCUS9013</name>
</gene>